<dbReference type="Proteomes" id="UP000282435">
    <property type="component" value="Chromosome"/>
</dbReference>
<keyword evidence="1" id="KW-0732">Signal</keyword>
<organism evidence="2 3">
    <name type="scientific">Eikenella corrodens</name>
    <dbReference type="NCBI Taxonomy" id="539"/>
    <lineage>
        <taxon>Bacteria</taxon>
        <taxon>Pseudomonadati</taxon>
        <taxon>Pseudomonadota</taxon>
        <taxon>Betaproteobacteria</taxon>
        <taxon>Neisseriales</taxon>
        <taxon>Neisseriaceae</taxon>
        <taxon>Eikenella</taxon>
    </lineage>
</organism>
<dbReference type="EMBL" id="CP034670">
    <property type="protein sequence ID" value="AZR59127.1"/>
    <property type="molecule type" value="Genomic_DNA"/>
</dbReference>
<dbReference type="AlphaFoldDB" id="A0A3S9SHZ3"/>
<reference evidence="2 3" key="1">
    <citation type="submission" date="2018-12" db="EMBL/GenBank/DDBJ databases">
        <title>Genome sequencing of Eikenella corrodens KCOM 3110 (= JS217).</title>
        <authorList>
            <person name="Koo J.-K."/>
            <person name="Park S.-N."/>
            <person name="Lim Y.K."/>
        </authorList>
    </citation>
    <scope>NUCLEOTIDE SEQUENCE [LARGE SCALE GENOMIC DNA]</scope>
    <source>
        <strain evidence="2 3">KCOM 3110</strain>
    </source>
</reference>
<feature type="chain" id="PRO_5019088353" evidence="1">
    <location>
        <begin position="22"/>
        <end position="105"/>
    </location>
</feature>
<evidence type="ECO:0000256" key="1">
    <source>
        <dbReference type="SAM" id="SignalP"/>
    </source>
</evidence>
<proteinExistence type="predicted"/>
<accession>A0A3S9SHZ3</accession>
<sequence>MKKYLFAAAVLAAVAAPAAQAQTLRQMRNEFVSACAQGASSGNNALSPQMARTLCSCTFDETGKQYGTRWKATLDAYDRTGNDPQFESRMRRNTEVCFNRHLNRR</sequence>
<dbReference type="OrthoDB" id="8611682at2"/>
<evidence type="ECO:0000313" key="3">
    <source>
        <dbReference type="Proteomes" id="UP000282435"/>
    </source>
</evidence>
<gene>
    <name evidence="2" type="ORF">ELB75_03210</name>
</gene>
<evidence type="ECO:0000313" key="2">
    <source>
        <dbReference type="EMBL" id="AZR59127.1"/>
    </source>
</evidence>
<name>A0A3S9SHZ3_EIKCO</name>
<dbReference type="RefSeq" id="WP_126982690.1">
    <property type="nucleotide sequence ID" value="NZ_CP034670.1"/>
</dbReference>
<protein>
    <submittedName>
        <fullName evidence="2">Uncharacterized protein</fullName>
    </submittedName>
</protein>
<feature type="signal peptide" evidence="1">
    <location>
        <begin position="1"/>
        <end position="21"/>
    </location>
</feature>